<evidence type="ECO:0000313" key="2">
    <source>
        <dbReference type="Proteomes" id="UP001500459"/>
    </source>
</evidence>
<evidence type="ECO:0000313" key="1">
    <source>
        <dbReference type="EMBL" id="GAA4115752.1"/>
    </source>
</evidence>
<gene>
    <name evidence="1" type="ORF">GCM10022393_16080</name>
</gene>
<dbReference type="PANTHER" id="PTHR41339">
    <property type="entry name" value="LIPL48"/>
    <property type="match status" value="1"/>
</dbReference>
<dbReference type="EMBL" id="BAABCW010000005">
    <property type="protein sequence ID" value="GAA4115752.1"/>
    <property type="molecule type" value="Genomic_DNA"/>
</dbReference>
<dbReference type="SUPFAM" id="SSF51126">
    <property type="entry name" value="Pectin lyase-like"/>
    <property type="match status" value="1"/>
</dbReference>
<keyword evidence="2" id="KW-1185">Reference proteome</keyword>
<reference evidence="2" key="1">
    <citation type="journal article" date="2019" name="Int. J. Syst. Evol. Microbiol.">
        <title>The Global Catalogue of Microorganisms (GCM) 10K type strain sequencing project: providing services to taxonomists for standard genome sequencing and annotation.</title>
        <authorList>
            <consortium name="The Broad Institute Genomics Platform"/>
            <consortium name="The Broad Institute Genome Sequencing Center for Infectious Disease"/>
            <person name="Wu L."/>
            <person name="Ma J."/>
        </authorList>
    </citation>
    <scope>NUCLEOTIDE SEQUENCE [LARGE SCALE GENOMIC DNA]</scope>
    <source>
        <strain evidence="2">JCM 17106</strain>
    </source>
</reference>
<dbReference type="Proteomes" id="UP001500459">
    <property type="component" value="Unassembled WGS sequence"/>
</dbReference>
<sequence length="436" mass="44449">MKKLFITGLVFSFLAFTSCGSDDNGNGVIGGSDDDGDGEVSTTLEGQITEDLTLTSDVIWTLDGRVTVTSGATLTIEPGTIIKAEGGTGANASVLIIAQDAAINAAGTASAPIIFTSIADDIAIGETAGTNLDQNQRGLWGGLIVLGNAPVSLDGNAETAQIEGIPASDTNGLYGGTNAADNSGTLTYISIRHGGALIGEGNEINGLTLGGVGTGTTISHIEVVGNVDDGVEFFGGTVNASNLFVWAQGDDAIDIDQAYAGTIDNVIVVQGNISDHALEIDGPEGEAAGSFVLQNVTLIGSASGEVADYRSGATGTTSNVLVYGFEESADVELDNNGVAQNYIDGELSFENWEVILWTGVVSGADIFVEKGGCIENCDNDSSADDVLQDLIIETTTGTTFTAQAEGWTTAVTTGTVGATTSDFSWTYSNTKAGLGF</sequence>
<proteinExistence type="predicted"/>
<name>A0ABP7XGC6_9FLAO</name>
<dbReference type="InterPro" id="IPR011050">
    <property type="entry name" value="Pectin_lyase_fold/virulence"/>
</dbReference>
<dbReference type="RefSeq" id="WP_344926286.1">
    <property type="nucleotide sequence ID" value="NZ_BAABCW010000005.1"/>
</dbReference>
<dbReference type="PANTHER" id="PTHR41339:SF1">
    <property type="entry name" value="SECRETED PROTEIN"/>
    <property type="match status" value="1"/>
</dbReference>
<accession>A0ABP7XGC6</accession>
<evidence type="ECO:0008006" key="3">
    <source>
        <dbReference type="Google" id="ProtNLM"/>
    </source>
</evidence>
<comment type="caution">
    <text evidence="1">The sequence shown here is derived from an EMBL/GenBank/DDBJ whole genome shotgun (WGS) entry which is preliminary data.</text>
</comment>
<dbReference type="PROSITE" id="PS51257">
    <property type="entry name" value="PROKAR_LIPOPROTEIN"/>
    <property type="match status" value="1"/>
</dbReference>
<organism evidence="1 2">
    <name type="scientific">Aquimarina addita</name>
    <dbReference type="NCBI Taxonomy" id="870485"/>
    <lineage>
        <taxon>Bacteria</taxon>
        <taxon>Pseudomonadati</taxon>
        <taxon>Bacteroidota</taxon>
        <taxon>Flavobacteriia</taxon>
        <taxon>Flavobacteriales</taxon>
        <taxon>Flavobacteriaceae</taxon>
        <taxon>Aquimarina</taxon>
    </lineage>
</organism>
<protein>
    <recommendedName>
        <fullName evidence="3">Multidrug transporter</fullName>
    </recommendedName>
</protein>